<dbReference type="OrthoDB" id="2972194at2"/>
<accession>A0A1Q2D5Y6</accession>
<reference evidence="1 2" key="1">
    <citation type="journal article" date="2010" name="Int. J. Syst. Evol. Microbiol.">
        <title>Vagococcus penaei sp. nov., isolated from spoilage microbiota of cooked shrimp (Penaeus vannamei).</title>
        <authorList>
            <person name="Jaffres E."/>
            <person name="Prevost H."/>
            <person name="Rossero A."/>
            <person name="Joffraud J.J."/>
            <person name="Dousset X."/>
        </authorList>
    </citation>
    <scope>NUCLEOTIDE SEQUENCE [LARGE SCALE GENOMIC DNA]</scope>
    <source>
        <strain evidence="1 2">CD276</strain>
    </source>
</reference>
<gene>
    <name evidence="1" type="ORF">BW732_05915</name>
</gene>
<dbReference type="RefSeq" id="WP_077275896.1">
    <property type="nucleotide sequence ID" value="NZ_CP019609.1"/>
</dbReference>
<protein>
    <submittedName>
        <fullName evidence="1">Uncharacterized protein</fullName>
    </submittedName>
</protein>
<dbReference type="AlphaFoldDB" id="A0A1Q2D5Y6"/>
<dbReference type="EMBL" id="CP019609">
    <property type="protein sequence ID" value="AQP53819.1"/>
    <property type="molecule type" value="Genomic_DNA"/>
</dbReference>
<proteinExistence type="predicted"/>
<evidence type="ECO:0000313" key="2">
    <source>
        <dbReference type="Proteomes" id="UP000188246"/>
    </source>
</evidence>
<organism evidence="1 2">
    <name type="scientific">Vagococcus penaei</name>
    <dbReference type="NCBI Taxonomy" id="633807"/>
    <lineage>
        <taxon>Bacteria</taxon>
        <taxon>Bacillati</taxon>
        <taxon>Bacillota</taxon>
        <taxon>Bacilli</taxon>
        <taxon>Lactobacillales</taxon>
        <taxon>Enterococcaceae</taxon>
        <taxon>Vagococcus</taxon>
    </lineage>
</organism>
<dbReference type="KEGG" id="vpi:BW732_05915"/>
<sequence length="295" mass="35525">MIFTTDRVQFKDEKFIVFEFYDIEKDEEYKSYIKMKMEYLKNVELFDVCYFIAHKNKFKKFRVIKYDNLTKEKQDTKMNFNEFKKWFCEINGSSSRSKPLTSEGDKYVQNILNRVNGEFDFRNDDNGIELTKKTLSGNVTTGFDFDLFETESKSIIEFLKRDSEYLDNKKAHPARYPWNYQKFTSLWNARNRIDGELFLVNYSNDGTDKDKEISVIKVIDYSTEDKKIVSDIGYLLNGFDDLVKWLKLLENSSEEAKEYLEEKPRQVRNENWWENVYSDFDSNRHMIGEEYEEYI</sequence>
<evidence type="ECO:0000313" key="1">
    <source>
        <dbReference type="EMBL" id="AQP53819.1"/>
    </source>
</evidence>
<dbReference type="Proteomes" id="UP000188246">
    <property type="component" value="Chromosome"/>
</dbReference>
<name>A0A1Q2D5Y6_9ENTE</name>
<keyword evidence="2" id="KW-1185">Reference proteome</keyword>